<evidence type="ECO:0000313" key="2">
    <source>
        <dbReference type="EMBL" id="TGE25557.1"/>
    </source>
</evidence>
<dbReference type="AlphaFoldDB" id="A0A4Z0Q645"/>
<feature type="signal peptide" evidence="1">
    <location>
        <begin position="1"/>
        <end position="18"/>
    </location>
</feature>
<proteinExistence type="predicted"/>
<evidence type="ECO:0000313" key="3">
    <source>
        <dbReference type="Proteomes" id="UP000297549"/>
    </source>
</evidence>
<keyword evidence="1" id="KW-0732">Signal</keyword>
<dbReference type="RefSeq" id="WP_135463135.1">
    <property type="nucleotide sequence ID" value="NZ_SRLC01000001.1"/>
</dbReference>
<dbReference type="Proteomes" id="UP000297549">
    <property type="component" value="Unassembled WGS sequence"/>
</dbReference>
<reference evidence="2 3" key="1">
    <citation type="submission" date="2019-04" db="EMBL/GenBank/DDBJ databases">
        <authorList>
            <person name="Feng G."/>
            <person name="Zhang J."/>
            <person name="Zhu H."/>
        </authorList>
    </citation>
    <scope>NUCLEOTIDE SEQUENCE [LARGE SCALE GENOMIC DNA]</scope>
    <source>
        <strain evidence="2 3">JCM 31653</strain>
    </source>
</reference>
<feature type="chain" id="PRO_5021242168" description="SH3 domain-containing protein" evidence="1">
    <location>
        <begin position="19"/>
        <end position="232"/>
    </location>
</feature>
<dbReference type="EMBL" id="SRLC01000001">
    <property type="protein sequence ID" value="TGE25557.1"/>
    <property type="molecule type" value="Genomic_DNA"/>
</dbReference>
<organism evidence="2 3">
    <name type="scientific">Hymenobacter aquaticus</name>
    <dbReference type="NCBI Taxonomy" id="1867101"/>
    <lineage>
        <taxon>Bacteria</taxon>
        <taxon>Pseudomonadati</taxon>
        <taxon>Bacteroidota</taxon>
        <taxon>Cytophagia</taxon>
        <taxon>Cytophagales</taxon>
        <taxon>Hymenobacteraceae</taxon>
        <taxon>Hymenobacter</taxon>
    </lineage>
</organism>
<evidence type="ECO:0000256" key="1">
    <source>
        <dbReference type="SAM" id="SignalP"/>
    </source>
</evidence>
<protein>
    <recommendedName>
        <fullName evidence="4">SH3 domain-containing protein</fullName>
    </recommendedName>
</protein>
<dbReference type="OrthoDB" id="7054664at2"/>
<name>A0A4Z0Q645_9BACT</name>
<gene>
    <name evidence="2" type="ORF">E5K00_10325</name>
</gene>
<comment type="caution">
    <text evidence="2">The sequence shown here is derived from an EMBL/GenBank/DDBJ whole genome shotgun (WGS) entry which is preliminary data.</text>
</comment>
<sequence>MKTILTLLFGLYLLPARAADLYANTAIIRDLDGYTNVRATPTRQGQILLRLRENQVFFFDPEEYEQHQEWITVWVAPDRFNTQPVGDAADASYHTQGYVHRSRLQTLLSLPAYRGPEFRIRYELVPFRAAAHTVDRSQGWVEIKDVPYAWGVDGHMPRTEIRAVRATVQGQAVPVPRRLLAGLFEAPQPTDVFRRGNTFFVVQQNGDGAGGYTLVWVFTKAGLQQRLVGNFT</sequence>
<evidence type="ECO:0008006" key="4">
    <source>
        <dbReference type="Google" id="ProtNLM"/>
    </source>
</evidence>
<accession>A0A4Z0Q645</accession>
<keyword evidence="3" id="KW-1185">Reference proteome</keyword>